<gene>
    <name evidence="2" type="ORF">N5I07_16190</name>
</gene>
<organism evidence="2 3">
    <name type="scientific">Aeromonas caviae</name>
    <name type="common">Aeromonas punctata</name>
    <dbReference type="NCBI Taxonomy" id="648"/>
    <lineage>
        <taxon>Bacteria</taxon>
        <taxon>Pseudomonadati</taxon>
        <taxon>Pseudomonadota</taxon>
        <taxon>Gammaproteobacteria</taxon>
        <taxon>Aeromonadales</taxon>
        <taxon>Aeromonadaceae</taxon>
        <taxon>Aeromonas</taxon>
    </lineage>
</organism>
<dbReference type="Pfam" id="PF02627">
    <property type="entry name" value="CMD"/>
    <property type="match status" value="1"/>
</dbReference>
<protein>
    <submittedName>
        <fullName evidence="2">Carboxymuconolactone decarboxylase family protein</fullName>
    </submittedName>
</protein>
<evidence type="ECO:0000259" key="1">
    <source>
        <dbReference type="Pfam" id="PF02627"/>
    </source>
</evidence>
<dbReference type="RefSeq" id="WP_253585354.1">
    <property type="nucleotide sequence ID" value="NZ_JALJXN010000001.1"/>
</dbReference>
<dbReference type="AlphaFoldDB" id="A0AA42VDA1"/>
<dbReference type="Gene3D" id="1.20.1290.10">
    <property type="entry name" value="AhpD-like"/>
    <property type="match status" value="1"/>
</dbReference>
<dbReference type="SUPFAM" id="SSF69118">
    <property type="entry name" value="AhpD-like"/>
    <property type="match status" value="1"/>
</dbReference>
<name>A0AA42VDA1_AERCA</name>
<dbReference type="InterPro" id="IPR029032">
    <property type="entry name" value="AhpD-like"/>
</dbReference>
<dbReference type="EMBL" id="JAOCFT010000001">
    <property type="protein sequence ID" value="MDH1899070.1"/>
    <property type="molecule type" value="Genomic_DNA"/>
</dbReference>
<dbReference type="GO" id="GO:0051920">
    <property type="term" value="F:peroxiredoxin activity"/>
    <property type="evidence" value="ECO:0007669"/>
    <property type="project" value="InterPro"/>
</dbReference>
<sequence length="140" mass="14711">MSGSHTDRRERAFALLARLDPQAPTRVAASLDALSPELAELVLGFAFADVLARPGIDLCTREMLTVATLMGMGTAPGQLEFHIRAALNVGVSRETIIEILLQVAVYAGVPACMNGISAARSAFAAHDKGRGAGIKEETPP</sequence>
<dbReference type="InterPro" id="IPR052512">
    <property type="entry name" value="4CMD/NDH-1_regulator"/>
</dbReference>
<dbReference type="InterPro" id="IPR003779">
    <property type="entry name" value="CMD-like"/>
</dbReference>
<proteinExistence type="predicted"/>
<dbReference type="PANTHER" id="PTHR33570">
    <property type="entry name" value="4-CARBOXYMUCONOLACTONE DECARBOXYLASE FAMILY PROTEIN"/>
    <property type="match status" value="1"/>
</dbReference>
<feature type="domain" description="Carboxymuconolactone decarboxylase-like" evidence="1">
    <location>
        <begin position="36"/>
        <end position="120"/>
    </location>
</feature>
<evidence type="ECO:0000313" key="3">
    <source>
        <dbReference type="Proteomes" id="UP001160758"/>
    </source>
</evidence>
<accession>A0AA42VDA1</accession>
<dbReference type="PANTHER" id="PTHR33570:SF10">
    <property type="entry name" value="GAMMA-CARBOXYMUCONOLACTONE DECARBOXYLASE"/>
    <property type="match status" value="1"/>
</dbReference>
<evidence type="ECO:0000313" key="2">
    <source>
        <dbReference type="EMBL" id="MDH1899070.1"/>
    </source>
</evidence>
<comment type="caution">
    <text evidence="2">The sequence shown here is derived from an EMBL/GenBank/DDBJ whole genome shotgun (WGS) entry which is preliminary data.</text>
</comment>
<reference evidence="2" key="1">
    <citation type="submission" date="2022-09" db="EMBL/GenBank/DDBJ databases">
        <title>Intensive care unit water sources are persistently colonized with multi-drug resistant bacteria and are the site of extensive horizontal gene transfer of antibiotic resistance genes.</title>
        <authorList>
            <person name="Diorio-Toth L."/>
        </authorList>
    </citation>
    <scope>NUCLEOTIDE SEQUENCE</scope>
    <source>
        <strain evidence="2">GD03796</strain>
    </source>
</reference>
<dbReference type="Proteomes" id="UP001160758">
    <property type="component" value="Unassembled WGS sequence"/>
</dbReference>